<sequence>MSGRSGMGALRAPGEPAEPGTVQQARADEAPVSEMALEALLRDIERPGRYLGGEIHARRKDFHDADVRYALAFPDVYEVGMSHLGLQLLYHRLNDMDGVLADRVYAPWPDFERRLRESRRPLFALESRRPLRAFAFVGFSLQYELSYTNILTMLDLAGIPLESRQRREADPFVIAGGPCAYNPEPLAPFFDLVVLGEGEQVLADLTALYRDWRACGGARREFLEKARAIPGVYVPSFFKARYDKLGRFEGLDPLYGDYTAVKKRVLSDLDRESPLPDRPLVPLVEIVHDRLGLEIARGCTRGCRFCQAGFVYRPVRERHPETLVDKACRAVLETGFEEVSLLSLSTGDYCRLGWLLGALMREMASRRVAVSLPSMRVGTLSQDVMACIRRVRKTGFTVAPEAGSVRLRRLINKNIEDEDLFQTVRDAYALGWKGIKLYFMMGLPTETLDDVEEIAALSMKVWRLGKPYRAGVNVAVSTFVPKPMTPFQWTGQIPREEIILRLDFLKDRLKRPGIRFKWHGPDLSVLEAALARGDRRLAAVVASAWRKGARFDAWEEHFQRRVWDEAFAEHGLSADAEAQRTYDEADPLPWDHLSAGVRKAYLWDEWQKALAYARTGDCRWEPCSGCGACDGETVAPRLYEASAPETVSIPEPKVSGEFHGPLYRYAIRFAKKDQARFYGQLEMSRIMERAVRRSGLPVVFSQGFHPHPKISFREALPVGMESEAEGAEIQLEEALDPQEIQDRLNRQLPAGLCVRSVKRLDAATPKPSVLRVTYHVSGLTEDMAEAIIANHALCADGLVTKKTKRGHIEARCADVLLAVRRIDPTCVAMDLVESPSTRFRPQNFLELLLPGKGNAVEGCRVCKVSVAPFEE</sequence>
<accession>A0A832ECL1</accession>
<dbReference type="Pfam" id="PF19864">
    <property type="entry name" value="Radical_SAM_N2"/>
    <property type="match status" value="1"/>
</dbReference>
<dbReference type="AlphaFoldDB" id="A0A832ECL1"/>
<dbReference type="Pfam" id="PF04055">
    <property type="entry name" value="Radical_SAM"/>
    <property type="match status" value="1"/>
</dbReference>
<protein>
    <submittedName>
        <fullName evidence="3">TIGR03960 family B12-binding radical SAM protein</fullName>
    </submittedName>
</protein>
<dbReference type="InterPro" id="IPR045784">
    <property type="entry name" value="Radical_SAM_N2"/>
</dbReference>
<dbReference type="Pfam" id="PF10105">
    <property type="entry name" value="DUF2344"/>
    <property type="match status" value="1"/>
</dbReference>
<dbReference type="EMBL" id="DSTK01000011">
    <property type="protein sequence ID" value="HFK96306.1"/>
    <property type="molecule type" value="Genomic_DNA"/>
</dbReference>
<dbReference type="InterPro" id="IPR058240">
    <property type="entry name" value="rSAM_sf"/>
</dbReference>
<reference evidence="3" key="1">
    <citation type="journal article" date="2020" name="mSystems">
        <title>Genome- and Community-Level Interaction Insights into Carbon Utilization and Element Cycling Functions of Hydrothermarchaeota in Hydrothermal Sediment.</title>
        <authorList>
            <person name="Zhou Z."/>
            <person name="Liu Y."/>
            <person name="Xu W."/>
            <person name="Pan J."/>
            <person name="Luo Z.H."/>
            <person name="Li M."/>
        </authorList>
    </citation>
    <scope>NUCLEOTIDE SEQUENCE [LARGE SCALE GENOMIC DNA]</scope>
    <source>
        <strain evidence="3">SpSt-456</strain>
    </source>
</reference>
<dbReference type="Gene3D" id="3.30.750.200">
    <property type="match status" value="1"/>
</dbReference>
<dbReference type="PANTHER" id="PTHR42731:SF1">
    <property type="entry name" value="RADICAL SAM DOMAIN PROTEIN"/>
    <property type="match status" value="1"/>
</dbReference>
<dbReference type="SFLD" id="SFLDS00029">
    <property type="entry name" value="Radical_SAM"/>
    <property type="match status" value="1"/>
</dbReference>
<name>A0A832ECL1_9BACT</name>
<dbReference type="NCBIfam" id="TIGR03960">
    <property type="entry name" value="rSAM_fuse_unch"/>
    <property type="match status" value="1"/>
</dbReference>
<dbReference type="GO" id="GO:0051536">
    <property type="term" value="F:iron-sulfur cluster binding"/>
    <property type="evidence" value="ECO:0007669"/>
    <property type="project" value="InterPro"/>
</dbReference>
<dbReference type="GO" id="GO:0003824">
    <property type="term" value="F:catalytic activity"/>
    <property type="evidence" value="ECO:0007669"/>
    <property type="project" value="InterPro"/>
</dbReference>
<comment type="caution">
    <text evidence="3">The sequence shown here is derived from an EMBL/GenBank/DDBJ whole genome shotgun (WGS) entry which is preliminary data.</text>
</comment>
<dbReference type="SFLD" id="SFLDG01082">
    <property type="entry name" value="B12-binding_domain_containing"/>
    <property type="match status" value="1"/>
</dbReference>
<dbReference type="SMART" id="SM00729">
    <property type="entry name" value="Elp3"/>
    <property type="match status" value="1"/>
</dbReference>
<feature type="region of interest" description="Disordered" evidence="1">
    <location>
        <begin position="1"/>
        <end position="26"/>
    </location>
</feature>
<evidence type="ECO:0000256" key="1">
    <source>
        <dbReference type="SAM" id="MobiDB-lite"/>
    </source>
</evidence>
<dbReference type="NCBIfam" id="TIGR03936">
    <property type="entry name" value="sam_1_link_chp"/>
    <property type="match status" value="1"/>
</dbReference>
<dbReference type="InterPro" id="IPR018768">
    <property type="entry name" value="DUF2344"/>
</dbReference>
<gene>
    <name evidence="3" type="ORF">ENS06_03150</name>
</gene>
<feature type="domain" description="Radical SAM core" evidence="2">
    <location>
        <begin position="285"/>
        <end position="515"/>
    </location>
</feature>
<evidence type="ECO:0000259" key="2">
    <source>
        <dbReference type="PROSITE" id="PS51918"/>
    </source>
</evidence>
<dbReference type="SUPFAM" id="SSF102114">
    <property type="entry name" value="Radical SAM enzymes"/>
    <property type="match status" value="1"/>
</dbReference>
<dbReference type="InterPro" id="IPR007197">
    <property type="entry name" value="rSAM"/>
</dbReference>
<evidence type="ECO:0000313" key="3">
    <source>
        <dbReference type="EMBL" id="HFK96306.1"/>
    </source>
</evidence>
<dbReference type="InterPro" id="IPR006638">
    <property type="entry name" value="Elp3/MiaA/NifB-like_rSAM"/>
</dbReference>
<dbReference type="CDD" id="cd01335">
    <property type="entry name" value="Radical_SAM"/>
    <property type="match status" value="1"/>
</dbReference>
<proteinExistence type="predicted"/>
<dbReference type="PROSITE" id="PS51918">
    <property type="entry name" value="RADICAL_SAM"/>
    <property type="match status" value="1"/>
</dbReference>
<dbReference type="PANTHER" id="PTHR42731">
    <property type="entry name" value="SLL1084 PROTEIN"/>
    <property type="match status" value="1"/>
</dbReference>
<organism evidence="3">
    <name type="scientific">Desulfacinum infernum</name>
    <dbReference type="NCBI Taxonomy" id="35837"/>
    <lineage>
        <taxon>Bacteria</taxon>
        <taxon>Pseudomonadati</taxon>
        <taxon>Thermodesulfobacteriota</taxon>
        <taxon>Syntrophobacteria</taxon>
        <taxon>Syntrophobacterales</taxon>
        <taxon>Syntrophobacteraceae</taxon>
        <taxon>Desulfacinum</taxon>
    </lineage>
</organism>
<dbReference type="Gene3D" id="3.30.750.210">
    <property type="match status" value="1"/>
</dbReference>
<dbReference type="InterPro" id="IPR023862">
    <property type="entry name" value="CHP03960_rSAM"/>
</dbReference>